<dbReference type="Proteomes" id="UP000662782">
    <property type="component" value="Segment"/>
</dbReference>
<name>A0A873WD07_9CAUD</name>
<accession>A0A873WD07</accession>
<reference evidence="1 2" key="1">
    <citation type="submission" date="2020-07" db="EMBL/GenBank/DDBJ databases">
        <title>Complete genome sequence of Klebsiella pneumoniae phage Miami.</title>
        <authorList>
            <person name="Mora D.A."/>
            <person name="Lessor L."/>
            <person name="Gill J."/>
            <person name="Liu M."/>
        </authorList>
    </citation>
    <scope>NUCLEOTIDE SEQUENCE [LARGE SCALE GENOMIC DNA]</scope>
</reference>
<keyword evidence="2" id="KW-1185">Reference proteome</keyword>
<protein>
    <submittedName>
        <fullName evidence="1">Uncharacterized protein</fullName>
    </submittedName>
</protein>
<gene>
    <name evidence="1" type="ORF">CPT_Miami_212</name>
</gene>
<evidence type="ECO:0000313" key="1">
    <source>
        <dbReference type="EMBL" id="QPB09307.1"/>
    </source>
</evidence>
<evidence type="ECO:0000313" key="2">
    <source>
        <dbReference type="Proteomes" id="UP000662782"/>
    </source>
</evidence>
<dbReference type="EMBL" id="MT701590">
    <property type="protein sequence ID" value="QPB09307.1"/>
    <property type="molecule type" value="Genomic_DNA"/>
</dbReference>
<organism evidence="1 2">
    <name type="scientific">Klebsiella phage Miami</name>
    <dbReference type="NCBI Taxonomy" id="2767581"/>
    <lineage>
        <taxon>Viruses</taxon>
        <taxon>Duplodnaviria</taxon>
        <taxon>Heunggongvirae</taxon>
        <taxon>Uroviricota</taxon>
        <taxon>Caudoviricetes</taxon>
        <taxon>Chimalliviridae</taxon>
        <taxon>Miamivirus</taxon>
        <taxon>Miamivirus miami</taxon>
    </lineage>
</organism>
<sequence>MGYIELKHGTDKDYVPYRTNDIYELDEDITVLTDDTRVIDENKETYFFVPGVDAENIKVKVGDVNQFLLFWSVKEGVEVRLVSFGTGRKTTKVVGFLMTEFHHHSIYACVFSALLHRESKMNLRSNKLATGIMCKLLHRCLKSFKLQHPSLGRICLDIVSDNGVIKYVNQHGNFSGLYYRFNPGFKPELR</sequence>
<proteinExistence type="predicted"/>